<feature type="transmembrane region" description="Helical" evidence="1">
    <location>
        <begin position="157"/>
        <end position="181"/>
    </location>
</feature>
<dbReference type="GO" id="GO:0005886">
    <property type="term" value="C:plasma membrane"/>
    <property type="evidence" value="ECO:0007669"/>
    <property type="project" value="TreeGrafter"/>
</dbReference>
<dbReference type="InterPro" id="IPR004711">
    <property type="entry name" value="Benzoate_Transporter"/>
</dbReference>
<dbReference type="PATRIC" id="fig|45074.5.peg.4438"/>
<feature type="transmembrane region" description="Helical" evidence="1">
    <location>
        <begin position="341"/>
        <end position="366"/>
    </location>
</feature>
<accession>A0A0W0Y9T9</accession>
<dbReference type="PANTHER" id="PTHR30199">
    <property type="entry name" value="MFS FAMILY TRANSPORTER, PREDICTED SUBSTRATE BENZOATE"/>
    <property type="match status" value="1"/>
</dbReference>
<dbReference type="Pfam" id="PF03594">
    <property type="entry name" value="BenE"/>
    <property type="match status" value="1"/>
</dbReference>
<dbReference type="PANTHER" id="PTHR30199:SF0">
    <property type="entry name" value="INNER MEMBRANE PROTEIN YDCO"/>
    <property type="match status" value="1"/>
</dbReference>
<sequence length="385" mass="40731">MANWVAGLLAVVVGFTSSAAIVFQAAAAAGANNAEVSSWILALGVGTSLSSIGLSWYYRIPILTAWSTPGAALLVSSLAGFTLPQAIGAFLFSGLLVFIVGITGWFERAMVYIPKELAAAMLAGVLLHFGVNLFVALQSEPLLVSAMIAGYFIGKRFYPRYMMMIVLIIGILVAWFHGLLIDQFWQFALTKPVWITPEFTGPALIGVGIPLCVVTMTSQNIPGIAVMQAAGYKPSISKVISCTGLTNLLIAPFGGFSCNLAAITAAICSGEEADIDPQKRYRAVYCAGIFYLLMGLFASTVVSLFSSFPQALILAIAGLALFVTIGTNLQSAFSSDEQREPALVTLMITASGINAFGVSAAFWGLLAGMISNQLLVNKQRVLLKN</sequence>
<protein>
    <submittedName>
        <fullName evidence="2">Inner membrane protein YdcO</fullName>
    </submittedName>
</protein>
<feature type="transmembrane region" description="Helical" evidence="1">
    <location>
        <begin position="37"/>
        <end position="56"/>
    </location>
</feature>
<proteinExistence type="predicted"/>
<evidence type="ECO:0000313" key="3">
    <source>
        <dbReference type="Proteomes" id="UP000054703"/>
    </source>
</evidence>
<organism evidence="2 3">
    <name type="scientific">Legionella santicrucis</name>
    <dbReference type="NCBI Taxonomy" id="45074"/>
    <lineage>
        <taxon>Bacteria</taxon>
        <taxon>Pseudomonadati</taxon>
        <taxon>Pseudomonadota</taxon>
        <taxon>Gammaproteobacteria</taxon>
        <taxon>Legionellales</taxon>
        <taxon>Legionellaceae</taxon>
        <taxon>Legionella</taxon>
    </lineage>
</organism>
<keyword evidence="1" id="KW-0812">Transmembrane</keyword>
<keyword evidence="1" id="KW-1133">Transmembrane helix</keyword>
<feature type="transmembrane region" description="Helical" evidence="1">
    <location>
        <begin position="311"/>
        <end position="329"/>
    </location>
</feature>
<dbReference type="STRING" id="45074.Lsan_4133"/>
<keyword evidence="1" id="KW-0472">Membrane</keyword>
<dbReference type="Proteomes" id="UP000054703">
    <property type="component" value="Unassembled WGS sequence"/>
</dbReference>
<feature type="transmembrane region" description="Helical" evidence="1">
    <location>
        <begin position="87"/>
        <end position="106"/>
    </location>
</feature>
<dbReference type="EMBL" id="LNYU01000091">
    <property type="protein sequence ID" value="KTD53723.1"/>
    <property type="molecule type" value="Genomic_DNA"/>
</dbReference>
<dbReference type="AlphaFoldDB" id="A0A0W0Y9T9"/>
<gene>
    <name evidence="2" type="primary">ydcO</name>
    <name evidence="2" type="ORF">Lsan_4133</name>
</gene>
<dbReference type="OrthoDB" id="9792424at2"/>
<name>A0A0W0Y9T9_9GAMM</name>
<evidence type="ECO:0000256" key="1">
    <source>
        <dbReference type="SAM" id="Phobius"/>
    </source>
</evidence>
<dbReference type="NCBIfam" id="TIGR00843">
    <property type="entry name" value="benE"/>
    <property type="match status" value="1"/>
</dbReference>
<reference evidence="2 3" key="1">
    <citation type="submission" date="2015-11" db="EMBL/GenBank/DDBJ databases">
        <title>Genomic analysis of 38 Legionella species identifies large and diverse effector repertoires.</title>
        <authorList>
            <person name="Burstein D."/>
            <person name="Amaro F."/>
            <person name="Zusman T."/>
            <person name="Lifshitz Z."/>
            <person name="Cohen O."/>
            <person name="Gilbert J.A."/>
            <person name="Pupko T."/>
            <person name="Shuman H.A."/>
            <person name="Segal G."/>
        </authorList>
    </citation>
    <scope>NUCLEOTIDE SEQUENCE [LARGE SCALE GENOMIC DNA]</scope>
    <source>
        <strain evidence="2 3">SC-63-C7</strain>
    </source>
</reference>
<comment type="caution">
    <text evidence="2">The sequence shown here is derived from an EMBL/GenBank/DDBJ whole genome shotgun (WGS) entry which is preliminary data.</text>
</comment>
<keyword evidence="3" id="KW-1185">Reference proteome</keyword>
<evidence type="ECO:0000313" key="2">
    <source>
        <dbReference type="EMBL" id="KTD53723.1"/>
    </source>
</evidence>
<dbReference type="GO" id="GO:0042925">
    <property type="term" value="F:benzoate transmembrane transporter activity"/>
    <property type="evidence" value="ECO:0007669"/>
    <property type="project" value="InterPro"/>
</dbReference>
<feature type="transmembrane region" description="Helical" evidence="1">
    <location>
        <begin position="118"/>
        <end position="137"/>
    </location>
</feature>
<feature type="transmembrane region" description="Helical" evidence="1">
    <location>
        <begin position="283"/>
        <end position="305"/>
    </location>
</feature>